<dbReference type="FunFam" id="1.20.120.1780:FF:000001">
    <property type="entry name" value="4-hydroxybenzoate octaprenyltransferase"/>
    <property type="match status" value="1"/>
</dbReference>
<feature type="transmembrane region" description="Helical" evidence="11">
    <location>
        <begin position="39"/>
        <end position="56"/>
    </location>
</feature>
<feature type="transmembrane region" description="Helical" evidence="11">
    <location>
        <begin position="252"/>
        <end position="273"/>
    </location>
</feature>
<evidence type="ECO:0000256" key="4">
    <source>
        <dbReference type="ARBA" id="ARBA00022475"/>
    </source>
</evidence>
<evidence type="ECO:0000256" key="11">
    <source>
        <dbReference type="HAMAP-Rule" id="MF_01635"/>
    </source>
</evidence>
<dbReference type="InterPro" id="IPR044878">
    <property type="entry name" value="UbiA_sf"/>
</dbReference>
<dbReference type="Gene3D" id="1.20.120.1780">
    <property type="entry name" value="UbiA prenyltransferase"/>
    <property type="match status" value="1"/>
</dbReference>
<dbReference type="InterPro" id="IPR030470">
    <property type="entry name" value="UbiA_prenylTrfase_CS"/>
</dbReference>
<evidence type="ECO:0000256" key="7">
    <source>
        <dbReference type="ARBA" id="ARBA00022688"/>
    </source>
</evidence>
<dbReference type="GO" id="GO:0006744">
    <property type="term" value="P:ubiquinone biosynthetic process"/>
    <property type="evidence" value="ECO:0007669"/>
    <property type="project" value="UniProtKB-UniRule"/>
</dbReference>
<evidence type="ECO:0000256" key="3">
    <source>
        <dbReference type="ARBA" id="ARBA00005985"/>
    </source>
</evidence>
<dbReference type="EMBL" id="NTJZ01000003">
    <property type="protein sequence ID" value="PDH34516.1"/>
    <property type="molecule type" value="Genomic_DNA"/>
</dbReference>
<protein>
    <recommendedName>
        <fullName evidence="11 12">4-hydroxybenzoate octaprenyltransferase</fullName>
        <ecNumber evidence="11 12">2.5.1.39</ecNumber>
    </recommendedName>
    <alternativeName>
        <fullName evidence="11">4-HB polyprenyltransferase</fullName>
    </alternativeName>
</protein>
<dbReference type="AlphaFoldDB" id="A0A2A5WEF0"/>
<dbReference type="GO" id="GO:0005886">
    <property type="term" value="C:plasma membrane"/>
    <property type="evidence" value="ECO:0007669"/>
    <property type="project" value="UniProtKB-SubCell"/>
</dbReference>
<dbReference type="InterPro" id="IPR006370">
    <property type="entry name" value="HB_polyprenyltransferase-like"/>
</dbReference>
<comment type="function">
    <text evidence="11">Catalyzes the prenylation of para-hydroxybenzoate (PHB) with an all-trans polyprenyl group. Mediates the second step in the final reaction sequence of ubiquinone-8 (UQ-8) biosynthesis, which is the condensation of the polyisoprenoid side chain with PHB, generating the first membrane-bound Q intermediate 3-octaprenyl-4-hydroxybenzoate.</text>
</comment>
<evidence type="ECO:0000256" key="12">
    <source>
        <dbReference type="NCBIfam" id="TIGR01474"/>
    </source>
</evidence>
<reference evidence="13 14" key="1">
    <citation type="submission" date="2017-08" db="EMBL/GenBank/DDBJ databases">
        <title>Fine stratification of microbial communities through a metagenomic profile of the photic zone.</title>
        <authorList>
            <person name="Haro-Moreno J.M."/>
            <person name="Lopez-Perez M."/>
            <person name="De La Torre J."/>
            <person name="Picazo A."/>
            <person name="Camacho A."/>
            <person name="Rodriguez-Valera F."/>
        </authorList>
    </citation>
    <scope>NUCLEOTIDE SEQUENCE [LARGE SCALE GENOMIC DNA]</scope>
    <source>
        <strain evidence="13">MED-G28</strain>
    </source>
</reference>
<dbReference type="PANTHER" id="PTHR11048:SF28">
    <property type="entry name" value="4-HYDROXYBENZOATE POLYPRENYLTRANSFERASE, MITOCHONDRIAL"/>
    <property type="match status" value="1"/>
</dbReference>
<comment type="caution">
    <text evidence="13">The sequence shown here is derived from an EMBL/GenBank/DDBJ whole genome shotgun (WGS) entry which is preliminary data.</text>
</comment>
<proteinExistence type="inferred from homology"/>
<feature type="transmembrane region" description="Helical" evidence="11">
    <location>
        <begin position="160"/>
        <end position="178"/>
    </location>
</feature>
<keyword evidence="9 11" id="KW-1133">Transmembrane helix</keyword>
<comment type="cofactor">
    <cofactor evidence="1 11">
        <name>Mg(2+)</name>
        <dbReference type="ChEBI" id="CHEBI:18420"/>
    </cofactor>
</comment>
<keyword evidence="8 11" id="KW-0812">Transmembrane</keyword>
<feature type="transmembrane region" description="Helical" evidence="11">
    <location>
        <begin position="111"/>
        <end position="129"/>
    </location>
</feature>
<keyword evidence="4 11" id="KW-1003">Cell membrane</keyword>
<keyword evidence="10 11" id="KW-0472">Membrane</keyword>
<name>A0A2A5WEF0_9GAMM</name>
<comment type="similarity">
    <text evidence="3 11">Belongs to the UbiA prenyltransferase family.</text>
</comment>
<evidence type="ECO:0000313" key="13">
    <source>
        <dbReference type="EMBL" id="PDH34516.1"/>
    </source>
</evidence>
<feature type="transmembrane region" description="Helical" evidence="11">
    <location>
        <begin position="62"/>
        <end position="90"/>
    </location>
</feature>
<dbReference type="HAMAP" id="MF_01635">
    <property type="entry name" value="UbiA"/>
    <property type="match status" value="1"/>
</dbReference>
<evidence type="ECO:0000256" key="5">
    <source>
        <dbReference type="ARBA" id="ARBA00022519"/>
    </source>
</evidence>
<evidence type="ECO:0000256" key="10">
    <source>
        <dbReference type="ARBA" id="ARBA00023136"/>
    </source>
</evidence>
<feature type="transmembrane region" description="Helical" evidence="11">
    <location>
        <begin position="184"/>
        <end position="205"/>
    </location>
</feature>
<evidence type="ECO:0000256" key="2">
    <source>
        <dbReference type="ARBA" id="ARBA00004141"/>
    </source>
</evidence>
<evidence type="ECO:0000313" key="14">
    <source>
        <dbReference type="Proteomes" id="UP000219329"/>
    </source>
</evidence>
<dbReference type="InterPro" id="IPR000537">
    <property type="entry name" value="UbiA_prenyltransferase"/>
</dbReference>
<evidence type="ECO:0000256" key="1">
    <source>
        <dbReference type="ARBA" id="ARBA00001946"/>
    </source>
</evidence>
<dbReference type="PANTHER" id="PTHR11048">
    <property type="entry name" value="PRENYLTRANSFERASES"/>
    <property type="match status" value="1"/>
</dbReference>
<dbReference type="UniPathway" id="UPA00232"/>
<comment type="subcellular location">
    <subcellularLocation>
        <location evidence="11">Cell inner membrane</location>
        <topology evidence="11">Multi-pass membrane protein</topology>
    </subcellularLocation>
    <subcellularLocation>
        <location evidence="2">Membrane</location>
        <topology evidence="2">Multi-pass membrane protein</topology>
    </subcellularLocation>
</comment>
<keyword evidence="7 11" id="KW-0831">Ubiquinone biosynthesis</keyword>
<evidence type="ECO:0000256" key="6">
    <source>
        <dbReference type="ARBA" id="ARBA00022679"/>
    </source>
</evidence>
<dbReference type="FunFam" id="1.10.357.140:FF:000008">
    <property type="entry name" value="4-hydroxybenzoate octaprenyltransferase"/>
    <property type="match status" value="1"/>
</dbReference>
<dbReference type="EC" id="2.5.1.39" evidence="11 12"/>
<comment type="catalytic activity">
    <reaction evidence="11">
        <text>all-trans-octaprenyl diphosphate + 4-hydroxybenzoate = 4-hydroxy-3-(all-trans-octaprenyl)benzoate + diphosphate</text>
        <dbReference type="Rhea" id="RHEA:27782"/>
        <dbReference type="ChEBI" id="CHEBI:1617"/>
        <dbReference type="ChEBI" id="CHEBI:17879"/>
        <dbReference type="ChEBI" id="CHEBI:33019"/>
        <dbReference type="ChEBI" id="CHEBI:57711"/>
        <dbReference type="EC" id="2.5.1.39"/>
    </reaction>
</comment>
<sequence length="310" mass="35367">MKSFRPIWSKFIKRFRAQFPEFYEKLPALIDLTRLNRPVGIYLLLWPTITALWIASEEFPSFSLLIIFVLGTAVMRSAGCCVNDFADYNIDGQVLRTKQRPLPRGVLKRQDAFLCFFVLSAIGFLLVLLTNWKTVLLSFGAVALIAIYPFMKRYSNLPQLVLGLAFSWGILMAFTAKTNEIPQAAYLLFIANVLWTIAYDTQYAMVDREFDVKIGVKSTAILFGDADRLIIGVLQGMFIITLWLAARQFQMGTVFYASLGVASLLLIYQQYLIRHRLPGPCFKAFINNNWVGAVIFTGTFLNYLRINNWS</sequence>
<dbReference type="NCBIfam" id="TIGR01474">
    <property type="entry name" value="ubiA_proteo"/>
    <property type="match status" value="1"/>
</dbReference>
<comment type="pathway">
    <text evidence="11">Cofactor biosynthesis; ubiquinone biosynthesis.</text>
</comment>
<dbReference type="InterPro" id="IPR039653">
    <property type="entry name" value="Prenyltransferase"/>
</dbReference>
<dbReference type="Proteomes" id="UP000219329">
    <property type="component" value="Unassembled WGS sequence"/>
</dbReference>
<dbReference type="GO" id="GO:0008412">
    <property type="term" value="F:4-hydroxybenzoate polyprenyltransferase activity"/>
    <property type="evidence" value="ECO:0007669"/>
    <property type="project" value="UniProtKB-UniRule"/>
</dbReference>
<evidence type="ECO:0000256" key="9">
    <source>
        <dbReference type="ARBA" id="ARBA00022989"/>
    </source>
</evidence>
<keyword evidence="5 11" id="KW-0997">Cell inner membrane</keyword>
<dbReference type="Pfam" id="PF01040">
    <property type="entry name" value="UbiA"/>
    <property type="match status" value="1"/>
</dbReference>
<gene>
    <name evidence="11 13" type="primary">ubiA</name>
    <name evidence="13" type="ORF">CNF02_03925</name>
</gene>
<keyword evidence="11" id="KW-0460">Magnesium</keyword>
<dbReference type="CDD" id="cd13959">
    <property type="entry name" value="PT_UbiA_COQ2"/>
    <property type="match status" value="1"/>
</dbReference>
<keyword evidence="6 11" id="KW-0808">Transferase</keyword>
<feature type="transmembrane region" description="Helical" evidence="11">
    <location>
        <begin position="285"/>
        <end position="304"/>
    </location>
</feature>
<dbReference type="PROSITE" id="PS00943">
    <property type="entry name" value="UBIA"/>
    <property type="match status" value="1"/>
</dbReference>
<dbReference type="Gene3D" id="1.10.357.140">
    <property type="entry name" value="UbiA prenyltransferase"/>
    <property type="match status" value="1"/>
</dbReference>
<evidence type="ECO:0000256" key="8">
    <source>
        <dbReference type="ARBA" id="ARBA00022692"/>
    </source>
</evidence>
<organism evidence="13 14">
    <name type="scientific">OM182 bacterium MED-G28</name>
    <dbReference type="NCBI Taxonomy" id="1986256"/>
    <lineage>
        <taxon>Bacteria</taxon>
        <taxon>Pseudomonadati</taxon>
        <taxon>Pseudomonadota</taxon>
        <taxon>Gammaproteobacteria</taxon>
        <taxon>OMG group</taxon>
        <taxon>OM182 clade</taxon>
    </lineage>
</organism>
<feature type="transmembrane region" description="Helical" evidence="11">
    <location>
        <begin position="226"/>
        <end position="246"/>
    </location>
</feature>
<accession>A0A2A5WEF0</accession>